<feature type="transmembrane region" description="Helical" evidence="1">
    <location>
        <begin position="219"/>
        <end position="238"/>
    </location>
</feature>
<feature type="transmembrane region" description="Helical" evidence="1">
    <location>
        <begin position="40"/>
        <end position="61"/>
    </location>
</feature>
<evidence type="ECO:0000313" key="2">
    <source>
        <dbReference type="EMBL" id="KAF2429237.1"/>
    </source>
</evidence>
<dbReference type="EMBL" id="MU007049">
    <property type="protein sequence ID" value="KAF2429237.1"/>
    <property type="molecule type" value="Genomic_DNA"/>
</dbReference>
<sequence length="462" mass="52153">FQGDEFNNNLFSDLDPLLTLFGEQATKQFLSMSVGWKDNILLATGPLGIITIMVSAIRVGGVRQLKALVGRAREGFATAEVEILSSTSENVCEMWNGQQIVRVIGSPWFLSKDKTTDLVMYRFTYYGDLNLLDVDVTEKMGLLDLVPLLPQRESWFLINGPPNIGWNVQGALVRKEEVWIWAVVGIMFQLIALVIPAITTYRLGWSKGNGPIPAYAYPFYLSGSSAITLGLVMCSHVIEGRTTEHTFVPSNRDEAVSIVRVLRVQPSRTINDLQINGYAILNFPGDFCVRTSRLNSKDFRQFTRTQSVIATITTLLGFFFQFVGLRALHWSATILLLGVTMIMTAIRAFIRRGLARDPICIPTHDSLPSQDKLKDSERMTSMVLDFCRYIWEPLMARRDHGRYQVYWGPLAGRFKNNTDKKNLRLLSQKCLYVSILHSTYQTHLLDVTSNSPTYNLFVPPCS</sequence>
<keyword evidence="1" id="KW-0472">Membrane</keyword>
<name>A0A9P4NPE5_9PEZI</name>
<proteinExistence type="predicted"/>
<keyword evidence="1" id="KW-1133">Transmembrane helix</keyword>
<feature type="non-terminal residue" evidence="2">
    <location>
        <position position="1"/>
    </location>
</feature>
<dbReference type="Proteomes" id="UP000800235">
    <property type="component" value="Unassembled WGS sequence"/>
</dbReference>
<reference evidence="2" key="1">
    <citation type="journal article" date="2020" name="Stud. Mycol.">
        <title>101 Dothideomycetes genomes: a test case for predicting lifestyles and emergence of pathogens.</title>
        <authorList>
            <person name="Haridas S."/>
            <person name="Albert R."/>
            <person name="Binder M."/>
            <person name="Bloem J."/>
            <person name="Labutti K."/>
            <person name="Salamov A."/>
            <person name="Andreopoulos B."/>
            <person name="Baker S."/>
            <person name="Barry K."/>
            <person name="Bills G."/>
            <person name="Bluhm B."/>
            <person name="Cannon C."/>
            <person name="Castanera R."/>
            <person name="Culley D."/>
            <person name="Daum C."/>
            <person name="Ezra D."/>
            <person name="Gonzalez J."/>
            <person name="Henrissat B."/>
            <person name="Kuo A."/>
            <person name="Liang C."/>
            <person name="Lipzen A."/>
            <person name="Lutzoni F."/>
            <person name="Magnuson J."/>
            <person name="Mondo S."/>
            <person name="Nolan M."/>
            <person name="Ohm R."/>
            <person name="Pangilinan J."/>
            <person name="Park H.-J."/>
            <person name="Ramirez L."/>
            <person name="Alfaro M."/>
            <person name="Sun H."/>
            <person name="Tritt A."/>
            <person name="Yoshinaga Y."/>
            <person name="Zwiers L.-H."/>
            <person name="Turgeon B."/>
            <person name="Goodwin S."/>
            <person name="Spatafora J."/>
            <person name="Crous P."/>
            <person name="Grigoriev I."/>
        </authorList>
    </citation>
    <scope>NUCLEOTIDE SEQUENCE</scope>
    <source>
        <strain evidence="2">CBS 130266</strain>
    </source>
</reference>
<protein>
    <submittedName>
        <fullName evidence="2">Uncharacterized protein</fullName>
    </submittedName>
</protein>
<evidence type="ECO:0000256" key="1">
    <source>
        <dbReference type="SAM" id="Phobius"/>
    </source>
</evidence>
<evidence type="ECO:0000313" key="3">
    <source>
        <dbReference type="Proteomes" id="UP000800235"/>
    </source>
</evidence>
<keyword evidence="1" id="KW-0812">Transmembrane</keyword>
<accession>A0A9P4NPE5</accession>
<comment type="caution">
    <text evidence="2">The sequence shown here is derived from an EMBL/GenBank/DDBJ whole genome shotgun (WGS) entry which is preliminary data.</text>
</comment>
<feature type="transmembrane region" description="Helical" evidence="1">
    <location>
        <begin position="178"/>
        <end position="199"/>
    </location>
</feature>
<organism evidence="2 3">
    <name type="scientific">Tothia fuscella</name>
    <dbReference type="NCBI Taxonomy" id="1048955"/>
    <lineage>
        <taxon>Eukaryota</taxon>
        <taxon>Fungi</taxon>
        <taxon>Dikarya</taxon>
        <taxon>Ascomycota</taxon>
        <taxon>Pezizomycotina</taxon>
        <taxon>Dothideomycetes</taxon>
        <taxon>Pleosporomycetidae</taxon>
        <taxon>Venturiales</taxon>
        <taxon>Cylindrosympodiaceae</taxon>
        <taxon>Tothia</taxon>
    </lineage>
</organism>
<gene>
    <name evidence="2" type="ORF">EJ08DRAFT_718487</name>
</gene>
<dbReference type="OrthoDB" id="194358at2759"/>
<feature type="transmembrane region" description="Helical" evidence="1">
    <location>
        <begin position="307"/>
        <end position="324"/>
    </location>
</feature>
<keyword evidence="3" id="KW-1185">Reference proteome</keyword>
<feature type="transmembrane region" description="Helical" evidence="1">
    <location>
        <begin position="330"/>
        <end position="350"/>
    </location>
</feature>
<dbReference type="AlphaFoldDB" id="A0A9P4NPE5"/>